<proteinExistence type="predicted"/>
<organism evidence="2 3">
    <name type="scientific">Chenopodium quinoa</name>
    <name type="common">Quinoa</name>
    <dbReference type="NCBI Taxonomy" id="63459"/>
    <lineage>
        <taxon>Eukaryota</taxon>
        <taxon>Viridiplantae</taxon>
        <taxon>Streptophyta</taxon>
        <taxon>Embryophyta</taxon>
        <taxon>Tracheophyta</taxon>
        <taxon>Spermatophyta</taxon>
        <taxon>Magnoliopsida</taxon>
        <taxon>eudicotyledons</taxon>
        <taxon>Gunneridae</taxon>
        <taxon>Pentapetalae</taxon>
        <taxon>Caryophyllales</taxon>
        <taxon>Chenopodiaceae</taxon>
        <taxon>Chenopodioideae</taxon>
        <taxon>Atripliceae</taxon>
        <taxon>Chenopodium</taxon>
    </lineage>
</organism>
<feature type="compositionally biased region" description="Basic and acidic residues" evidence="1">
    <location>
        <begin position="105"/>
        <end position="128"/>
    </location>
</feature>
<dbReference type="Proteomes" id="UP000596660">
    <property type="component" value="Unplaced"/>
</dbReference>
<reference evidence="2" key="1">
    <citation type="journal article" date="2017" name="Nature">
        <title>The genome of Chenopodium quinoa.</title>
        <authorList>
            <person name="Jarvis D.E."/>
            <person name="Ho Y.S."/>
            <person name="Lightfoot D.J."/>
            <person name="Schmoeckel S.M."/>
            <person name="Li B."/>
            <person name="Borm T.J.A."/>
            <person name="Ohyanagi H."/>
            <person name="Mineta K."/>
            <person name="Michell C.T."/>
            <person name="Saber N."/>
            <person name="Kharbatia N.M."/>
            <person name="Rupper R.R."/>
            <person name="Sharp A.R."/>
            <person name="Dally N."/>
            <person name="Boughton B.A."/>
            <person name="Woo Y.H."/>
            <person name="Gao G."/>
            <person name="Schijlen E.G.W.M."/>
            <person name="Guo X."/>
            <person name="Momin A.A."/>
            <person name="Negrao S."/>
            <person name="Al-Babili S."/>
            <person name="Gehring C."/>
            <person name="Roessner U."/>
            <person name="Jung C."/>
            <person name="Murphy K."/>
            <person name="Arold S.T."/>
            <person name="Gojobori T."/>
            <person name="van der Linden C.G."/>
            <person name="van Loo E.N."/>
            <person name="Jellen E.N."/>
            <person name="Maughan P.J."/>
            <person name="Tester M."/>
        </authorList>
    </citation>
    <scope>NUCLEOTIDE SEQUENCE [LARGE SCALE GENOMIC DNA]</scope>
    <source>
        <strain evidence="2">cv. PI 614886</strain>
    </source>
</reference>
<evidence type="ECO:0000313" key="3">
    <source>
        <dbReference type="Proteomes" id="UP000596660"/>
    </source>
</evidence>
<feature type="region of interest" description="Disordered" evidence="1">
    <location>
        <begin position="105"/>
        <end position="142"/>
    </location>
</feature>
<accession>A0A803N3F8</accession>
<keyword evidence="3" id="KW-1185">Reference proteome</keyword>
<dbReference type="EnsemblPlants" id="AUR62039800-RA">
    <property type="protein sequence ID" value="AUR62039800-RA:cds"/>
    <property type="gene ID" value="AUR62039800"/>
</dbReference>
<evidence type="ECO:0000313" key="2">
    <source>
        <dbReference type="EnsemblPlants" id="AUR62039800-RA:cds"/>
    </source>
</evidence>
<protein>
    <submittedName>
        <fullName evidence="2">Uncharacterized protein</fullName>
    </submittedName>
</protein>
<sequence>FMDNFEELSEVLCIAHIEEDDISSHKLELLVGKLENPFGILDFVRGLKDEVTREDEMFRYYAKIGKKEEKRKLGKKGKRKERDGGGDGCVLRCISVRDITKKEKDVAGKSLNSEEGKVNPIDPDHRPNIIDNNSDLKSASETKNPNLTGSIIGFVTENKDFISIRVLDPPKKMDYVKAQEVFTPMEISHPPVKGHDRCETTPNLAQDSTIDMVDQVSSCESTSVPLPVAPVCSPLKSAASHNNSSSQNLMLLVSSRRLRTRRKSHSLRSLTSSAFTNSLFCRMSGSKRKVFYPTEIVWLSNRKLLYGSTPDVLMCTLVYD</sequence>
<feature type="compositionally biased region" description="Polar residues" evidence="1">
    <location>
        <begin position="130"/>
        <end position="142"/>
    </location>
</feature>
<evidence type="ECO:0000256" key="1">
    <source>
        <dbReference type="SAM" id="MobiDB-lite"/>
    </source>
</evidence>
<dbReference type="AlphaFoldDB" id="A0A803N3F8"/>
<dbReference type="Gramene" id="AUR62039800-RA">
    <property type="protein sequence ID" value="AUR62039800-RA:cds"/>
    <property type="gene ID" value="AUR62039800"/>
</dbReference>
<reference evidence="2" key="2">
    <citation type="submission" date="2021-03" db="UniProtKB">
        <authorList>
            <consortium name="EnsemblPlants"/>
        </authorList>
    </citation>
    <scope>IDENTIFICATION</scope>
</reference>
<name>A0A803N3F8_CHEQI</name>